<dbReference type="Proteomes" id="UP000276603">
    <property type="component" value="Unassembled WGS sequence"/>
</dbReference>
<dbReference type="Pfam" id="PF01204">
    <property type="entry name" value="Trehalase"/>
    <property type="match status" value="1"/>
</dbReference>
<dbReference type="GO" id="GO:0005993">
    <property type="term" value="P:trehalose catabolic process"/>
    <property type="evidence" value="ECO:0007669"/>
    <property type="project" value="TreeGrafter"/>
</dbReference>
<name>A0A3B0CBM1_9FLAO</name>
<proteinExistence type="predicted"/>
<dbReference type="SUPFAM" id="SSF48208">
    <property type="entry name" value="Six-hairpin glycosidases"/>
    <property type="match status" value="1"/>
</dbReference>
<keyword evidence="2" id="KW-0326">Glycosidase</keyword>
<dbReference type="InterPro" id="IPR001661">
    <property type="entry name" value="Glyco_hydro_37"/>
</dbReference>
<dbReference type="PRINTS" id="PR00744">
    <property type="entry name" value="GLHYDRLASE37"/>
</dbReference>
<dbReference type="OrthoDB" id="106887at2"/>
<accession>A0A3B0CBM1</accession>
<dbReference type="PANTHER" id="PTHR23403:SF1">
    <property type="entry name" value="TREHALASE"/>
    <property type="match status" value="1"/>
</dbReference>
<comment type="caution">
    <text evidence="3">The sequence shown here is derived from an EMBL/GenBank/DDBJ whole genome shotgun (WGS) entry which is preliminary data.</text>
</comment>
<organism evidence="3 4">
    <name type="scientific">Ulvibacterium marinum</name>
    <dbReference type="NCBI Taxonomy" id="2419782"/>
    <lineage>
        <taxon>Bacteria</taxon>
        <taxon>Pseudomonadati</taxon>
        <taxon>Bacteroidota</taxon>
        <taxon>Flavobacteriia</taxon>
        <taxon>Flavobacteriales</taxon>
        <taxon>Flavobacteriaceae</taxon>
        <taxon>Ulvibacterium</taxon>
    </lineage>
</organism>
<dbReference type="Gene3D" id="1.50.10.10">
    <property type="match status" value="1"/>
</dbReference>
<dbReference type="NCBIfam" id="NF009773">
    <property type="entry name" value="PRK13270.1"/>
    <property type="match status" value="1"/>
</dbReference>
<evidence type="ECO:0000256" key="2">
    <source>
        <dbReference type="ARBA" id="ARBA00023295"/>
    </source>
</evidence>
<evidence type="ECO:0000256" key="1">
    <source>
        <dbReference type="ARBA" id="ARBA00022801"/>
    </source>
</evidence>
<dbReference type="InterPro" id="IPR018232">
    <property type="entry name" value="Glyco_hydro_37_CS"/>
</dbReference>
<dbReference type="PROSITE" id="PS00928">
    <property type="entry name" value="TREHALASE_2"/>
    <property type="match status" value="1"/>
</dbReference>
<dbReference type="InterPro" id="IPR012341">
    <property type="entry name" value="6hp_glycosidase-like_sf"/>
</dbReference>
<dbReference type="InterPro" id="IPR008928">
    <property type="entry name" value="6-hairpin_glycosidase_sf"/>
</dbReference>
<protein>
    <submittedName>
        <fullName evidence="3">Alpha,alpha-trehalase TreF</fullName>
    </submittedName>
</protein>
<keyword evidence="1" id="KW-0378">Hydrolase</keyword>
<dbReference type="EMBL" id="RBCJ01000001">
    <property type="protein sequence ID" value="RKN82300.1"/>
    <property type="molecule type" value="Genomic_DNA"/>
</dbReference>
<evidence type="ECO:0000313" key="3">
    <source>
        <dbReference type="EMBL" id="RKN82300.1"/>
    </source>
</evidence>
<dbReference type="GO" id="GO:0004555">
    <property type="term" value="F:alpha,alpha-trehalase activity"/>
    <property type="evidence" value="ECO:0007669"/>
    <property type="project" value="InterPro"/>
</dbReference>
<keyword evidence="4" id="KW-1185">Reference proteome</keyword>
<gene>
    <name evidence="3" type="primary">treF</name>
    <name evidence="3" type="ORF">D7Z94_00095</name>
</gene>
<evidence type="ECO:0000313" key="4">
    <source>
        <dbReference type="Proteomes" id="UP000276603"/>
    </source>
</evidence>
<dbReference type="PROSITE" id="PS00927">
    <property type="entry name" value="TREHALASE_1"/>
    <property type="match status" value="1"/>
</dbReference>
<dbReference type="AlphaFoldDB" id="A0A3B0CBM1"/>
<reference evidence="3 4" key="1">
    <citation type="submission" date="2018-10" db="EMBL/GenBank/DDBJ databases">
        <title>Ulvibacterium marinum gen. nov., sp. nov., a novel marine bacterium of the family Flavobacteriaceae, isolated from a culture of the green alga Ulva prolifera.</title>
        <authorList>
            <person name="Zhang Z."/>
        </authorList>
    </citation>
    <scope>NUCLEOTIDE SEQUENCE [LARGE SCALE GENOMIC DNA]</scope>
    <source>
        <strain evidence="3 4">CCMM003</strain>
    </source>
</reference>
<dbReference type="PANTHER" id="PTHR23403">
    <property type="entry name" value="TREHALASE"/>
    <property type="match status" value="1"/>
</dbReference>
<dbReference type="RefSeq" id="WP_120709490.1">
    <property type="nucleotide sequence ID" value="NZ_RBCJ01000001.1"/>
</dbReference>
<sequence>MRYFLILLVFLTACRTDKKVAVPTPTSTTDSTATRTLKTPDDLLGELFADVQLSEVFEDGKTFVDCTAKYPYEIIVEKYATQKDKADFDLKAFVLENFDVPISISSDFKSDPNRSAVEHVEALWPVLQRKSDTDVEGSTLLPLPKPYIVPGGRFREVYYWDSYFTMLGLAESGEFERIQNMLDNFAHLIHTVGHIPNGNRTYYITRSQPPFFAQMVKLLADHKGKQIYVKYREALKKEYDFWMDGKHANEKPIRHCVATPVGIMNRYFDKGNTPRQESYREDYTQVQKMGGGEKMYRDLRSGAESGWDYTSRWFANGKSIETIETTDIIPVDLNALLYGMEEILAQCYAEDAAYVAALKTRMGARKEFLNTYAWNKTDGVFEDYNWVKQQRTSLKSLATTYPLFFEMADQEQADAVASYIEKHFLKPGGVVTTLYHTGEQWDAPNGWAPLQWMTVIGLQNYGYENLARTIAQRWVALNEKVYKNTGKFVEKYNVEDMGLEAGGGEYPVQDGFGWSNGVYLALKAYVGD</sequence>